<reference evidence="2 3" key="1">
    <citation type="submission" date="2017-07" db="EMBL/GenBank/DDBJ databases">
        <title>Mechanisms for carbon and nitrogen cycling indicate functional differentiation within the Candidate Phyla Radiation.</title>
        <authorList>
            <person name="Danczak R.E."/>
            <person name="Johnston M.D."/>
            <person name="Kenah C."/>
            <person name="Slattery M."/>
            <person name="Wrighton K.C."/>
            <person name="Wilkins M.J."/>
        </authorList>
    </citation>
    <scope>NUCLEOTIDE SEQUENCE [LARGE SCALE GENOMIC DNA]</scope>
    <source>
        <strain evidence="2">Licking1014_7</strain>
    </source>
</reference>
<dbReference type="CDD" id="cd02440">
    <property type="entry name" value="AdoMet_MTases"/>
    <property type="match status" value="1"/>
</dbReference>
<evidence type="ECO:0000313" key="2">
    <source>
        <dbReference type="EMBL" id="TSC92866.1"/>
    </source>
</evidence>
<dbReference type="InterPro" id="IPR029063">
    <property type="entry name" value="SAM-dependent_MTases_sf"/>
</dbReference>
<feature type="domain" description="Glycosyltransferase 2-like" evidence="1">
    <location>
        <begin position="240"/>
        <end position="391"/>
    </location>
</feature>
<dbReference type="Gene3D" id="3.90.550.10">
    <property type="entry name" value="Spore Coat Polysaccharide Biosynthesis Protein SpsA, Chain A"/>
    <property type="match status" value="1"/>
</dbReference>
<dbReference type="Pfam" id="PF00535">
    <property type="entry name" value="Glycos_transf_2"/>
    <property type="match status" value="1"/>
</dbReference>
<dbReference type="PANTHER" id="PTHR10859:SF91">
    <property type="entry name" value="DOLICHYL-PHOSPHATE BETA-GLUCOSYLTRANSFERASE"/>
    <property type="match status" value="1"/>
</dbReference>
<dbReference type="AlphaFoldDB" id="A0A554LJ02"/>
<dbReference type="InterPro" id="IPR029044">
    <property type="entry name" value="Nucleotide-diphossugar_trans"/>
</dbReference>
<dbReference type="InterPro" id="IPR001173">
    <property type="entry name" value="Glyco_trans_2-like"/>
</dbReference>
<comment type="caution">
    <text evidence="2">The sequence shown here is derived from an EMBL/GenBank/DDBJ whole genome shotgun (WGS) entry which is preliminary data.</text>
</comment>
<dbReference type="SUPFAM" id="SSF53335">
    <property type="entry name" value="S-adenosyl-L-methionine-dependent methyltransferases"/>
    <property type="match status" value="1"/>
</dbReference>
<dbReference type="GO" id="GO:0006487">
    <property type="term" value="P:protein N-linked glycosylation"/>
    <property type="evidence" value="ECO:0007669"/>
    <property type="project" value="TreeGrafter"/>
</dbReference>
<dbReference type="Proteomes" id="UP000315689">
    <property type="component" value="Unassembled WGS sequence"/>
</dbReference>
<dbReference type="Pfam" id="PF13489">
    <property type="entry name" value="Methyltransf_23"/>
    <property type="match status" value="1"/>
</dbReference>
<dbReference type="GO" id="GO:0008168">
    <property type="term" value="F:methyltransferase activity"/>
    <property type="evidence" value="ECO:0007669"/>
    <property type="project" value="UniProtKB-KW"/>
</dbReference>
<sequence length="475" mass="54553">MNMKITDRKKIVVELINNMASSRNSWIRKNRYYYTELTKFLKYNIPEGSEVLEIGCGTGEILASLKPKRGVGIDISAKMIEIAKKQYQNLEFEVMDAEKLKLNGEFDYVIISDTIGYFEDVQKVFHALKNVTYRSTRVVITYQNFLWMPVLGLAELLRFKMPSKKLNWLNLDDIVNLLEIEGYEMVKQGNRFIFPFYIPIISLLLNRYIGNLPLINHLGLIGYVVARPTGKVKKKDYSVSVIVPARNEKGNIENIVKRAPRIGNSTEIIFIEGHSGDGTLEEIKRVCQTYRSDKKLLYAIQTGKGKGDAVRKGFDLASGEILMILDADLTVPPEDLPKFYSALVSDKAELVNGSRLVYPMEREAMQTLNILGNRFFSIMFTWLLGQKIKDTLCGTKVMFKDDYIKIAHNRCFFGNFDPFGDFDLIFGAAKLNLKIKDIPIRYRARQYGDTNISRFKHGWLLLKMVLFAMNKIKFI</sequence>
<dbReference type="GO" id="GO:0032259">
    <property type="term" value="P:methylation"/>
    <property type="evidence" value="ECO:0007669"/>
    <property type="project" value="UniProtKB-KW"/>
</dbReference>
<keyword evidence="2" id="KW-0489">Methyltransferase</keyword>
<accession>A0A554LJ02</accession>
<keyword evidence="2" id="KW-0808">Transferase</keyword>
<name>A0A554LJ02_9BACT</name>
<evidence type="ECO:0000259" key="1">
    <source>
        <dbReference type="Pfam" id="PF00535"/>
    </source>
</evidence>
<dbReference type="SUPFAM" id="SSF53448">
    <property type="entry name" value="Nucleotide-diphospho-sugar transferases"/>
    <property type="match status" value="1"/>
</dbReference>
<protein>
    <submittedName>
        <fullName evidence="2">Type 12 methyltransferase</fullName>
    </submittedName>
</protein>
<dbReference type="Gene3D" id="3.40.50.150">
    <property type="entry name" value="Vaccinia Virus protein VP39"/>
    <property type="match status" value="1"/>
</dbReference>
<gene>
    <name evidence="2" type="ORF">CEN89_384</name>
</gene>
<evidence type="ECO:0000313" key="3">
    <source>
        <dbReference type="Proteomes" id="UP000315689"/>
    </source>
</evidence>
<proteinExistence type="predicted"/>
<dbReference type="PANTHER" id="PTHR10859">
    <property type="entry name" value="GLYCOSYL TRANSFERASE"/>
    <property type="match status" value="1"/>
</dbReference>
<dbReference type="EMBL" id="VMGK01000011">
    <property type="protein sequence ID" value="TSC92866.1"/>
    <property type="molecule type" value="Genomic_DNA"/>
</dbReference>
<dbReference type="CDD" id="cd04179">
    <property type="entry name" value="DPM_DPG-synthase_like"/>
    <property type="match status" value="1"/>
</dbReference>
<organism evidence="2 3">
    <name type="scientific">Candidatus Berkelbacteria bacterium Licking1014_7</name>
    <dbReference type="NCBI Taxonomy" id="2017147"/>
    <lineage>
        <taxon>Bacteria</taxon>
        <taxon>Candidatus Berkelbacteria</taxon>
    </lineage>
</organism>